<gene>
    <name evidence="1" type="ORF">METZ01_LOCUS293615</name>
</gene>
<sequence length="52" mass="5750">PTIKTIGYGLFRSPFLLDNFISLSASFAELISFCNTTRSTPVRRGTVNINIV</sequence>
<organism evidence="1">
    <name type="scientific">marine metagenome</name>
    <dbReference type="NCBI Taxonomy" id="408172"/>
    <lineage>
        <taxon>unclassified sequences</taxon>
        <taxon>metagenomes</taxon>
        <taxon>ecological metagenomes</taxon>
    </lineage>
</organism>
<evidence type="ECO:0000313" key="1">
    <source>
        <dbReference type="EMBL" id="SVC40761.1"/>
    </source>
</evidence>
<protein>
    <submittedName>
        <fullName evidence="1">Uncharacterized protein</fullName>
    </submittedName>
</protein>
<name>A0A382M0S9_9ZZZZ</name>
<feature type="non-terminal residue" evidence="1">
    <location>
        <position position="1"/>
    </location>
</feature>
<accession>A0A382M0S9</accession>
<reference evidence="1" key="1">
    <citation type="submission" date="2018-05" db="EMBL/GenBank/DDBJ databases">
        <authorList>
            <person name="Lanie J.A."/>
            <person name="Ng W.-L."/>
            <person name="Kazmierczak K.M."/>
            <person name="Andrzejewski T.M."/>
            <person name="Davidsen T.M."/>
            <person name="Wayne K.J."/>
            <person name="Tettelin H."/>
            <person name="Glass J.I."/>
            <person name="Rusch D."/>
            <person name="Podicherti R."/>
            <person name="Tsui H.-C.T."/>
            <person name="Winkler M.E."/>
        </authorList>
    </citation>
    <scope>NUCLEOTIDE SEQUENCE</scope>
</reference>
<dbReference type="AlphaFoldDB" id="A0A382M0S9"/>
<dbReference type="EMBL" id="UINC01089563">
    <property type="protein sequence ID" value="SVC40761.1"/>
    <property type="molecule type" value="Genomic_DNA"/>
</dbReference>
<proteinExistence type="predicted"/>